<evidence type="ECO:0000313" key="2">
    <source>
        <dbReference type="EMBL" id="KAL2507834.1"/>
    </source>
</evidence>
<feature type="domain" description="Protein ENHANCED DISEASE RESISTANCE 2 C-terminal" evidence="1">
    <location>
        <begin position="10"/>
        <end position="76"/>
    </location>
</feature>
<comment type="caution">
    <text evidence="2">The sequence shown here is derived from an EMBL/GenBank/DDBJ whole genome shotgun (WGS) entry which is preliminary data.</text>
</comment>
<evidence type="ECO:0000313" key="3">
    <source>
        <dbReference type="Proteomes" id="UP001604277"/>
    </source>
</evidence>
<protein>
    <recommendedName>
        <fullName evidence="1">Protein ENHANCED DISEASE RESISTANCE 2 C-terminal domain-containing protein</fullName>
    </recommendedName>
</protein>
<reference evidence="3" key="1">
    <citation type="submission" date="2024-07" db="EMBL/GenBank/DDBJ databases">
        <title>Two chromosome-level genome assemblies of Korean endemic species Abeliophyllum distichum and Forsythia ovata (Oleaceae).</title>
        <authorList>
            <person name="Jang H."/>
        </authorList>
    </citation>
    <scope>NUCLEOTIDE SEQUENCE [LARGE SCALE GENOMIC DNA]</scope>
</reference>
<keyword evidence="3" id="KW-1185">Reference proteome</keyword>
<accession>A0ABD1T557</accession>
<dbReference type="InterPro" id="IPR009769">
    <property type="entry name" value="EDR2_C"/>
</dbReference>
<dbReference type="PANTHER" id="PTHR12136:SF91">
    <property type="entry name" value="PROTEIN ENHANCED DISEASE RESISTANCE 2-LIKE"/>
    <property type="match status" value="1"/>
</dbReference>
<organism evidence="2 3">
    <name type="scientific">Forsythia ovata</name>
    <dbReference type="NCBI Taxonomy" id="205694"/>
    <lineage>
        <taxon>Eukaryota</taxon>
        <taxon>Viridiplantae</taxon>
        <taxon>Streptophyta</taxon>
        <taxon>Embryophyta</taxon>
        <taxon>Tracheophyta</taxon>
        <taxon>Spermatophyta</taxon>
        <taxon>Magnoliopsida</taxon>
        <taxon>eudicotyledons</taxon>
        <taxon>Gunneridae</taxon>
        <taxon>Pentapetalae</taxon>
        <taxon>asterids</taxon>
        <taxon>lamiids</taxon>
        <taxon>Lamiales</taxon>
        <taxon>Oleaceae</taxon>
        <taxon>Forsythieae</taxon>
        <taxon>Forsythia</taxon>
    </lineage>
</organism>
<dbReference type="Pfam" id="PF07059">
    <property type="entry name" value="EDR2_C"/>
    <property type="match status" value="1"/>
</dbReference>
<dbReference type="AlphaFoldDB" id="A0ABD1T557"/>
<gene>
    <name evidence="2" type="ORF">Fot_31481</name>
</gene>
<proteinExistence type="predicted"/>
<evidence type="ECO:0000259" key="1">
    <source>
        <dbReference type="Pfam" id="PF07059"/>
    </source>
</evidence>
<dbReference type="InterPro" id="IPR045096">
    <property type="entry name" value="EDR2-like"/>
</dbReference>
<dbReference type="EMBL" id="JBFOLJ010000009">
    <property type="protein sequence ID" value="KAL2507834.1"/>
    <property type="molecule type" value="Genomic_DNA"/>
</dbReference>
<name>A0ABD1T557_9LAMI</name>
<sequence>MKTIMKKYSACLLDIVLNCYYHKGHIGNSAIATAILRLALGCVTVVTVDIGFLAKAQSKEELLERLFCTVKICQMDVDSATIIDNATPSRKVLPCEGYTMTEYADTLLKD</sequence>
<dbReference type="Proteomes" id="UP001604277">
    <property type="component" value="Unassembled WGS sequence"/>
</dbReference>
<dbReference type="PANTHER" id="PTHR12136">
    <property type="entry name" value="ENHANCED DISEASE RESISTANCE-RELATED"/>
    <property type="match status" value="1"/>
</dbReference>